<dbReference type="EMBL" id="CP030104">
    <property type="protein sequence ID" value="AWX44941.1"/>
    <property type="molecule type" value="Genomic_DNA"/>
</dbReference>
<dbReference type="CDD" id="cd24098">
    <property type="entry name" value="ASKHA_NBD_TobZ_N"/>
    <property type="match status" value="1"/>
</dbReference>
<dbReference type="Gene3D" id="3.30.420.40">
    <property type="match status" value="2"/>
</dbReference>
<name>A0A2Z4LSP8_9FLAO</name>
<dbReference type="GO" id="GO:0016740">
    <property type="term" value="F:transferase activity"/>
    <property type="evidence" value="ECO:0007669"/>
    <property type="project" value="UniProtKB-KW"/>
</dbReference>
<reference evidence="4 5" key="1">
    <citation type="submission" date="2018-06" db="EMBL/GenBank/DDBJ databases">
        <title>Spongiibacterium sp. HME9304 Genome sequencing and assembly.</title>
        <authorList>
            <person name="Kang H."/>
            <person name="Kim H."/>
            <person name="Joh K."/>
        </authorList>
    </citation>
    <scope>NUCLEOTIDE SEQUENCE [LARGE SCALE GENOMIC DNA]</scope>
    <source>
        <strain evidence="4 5">HME9304</strain>
    </source>
</reference>
<dbReference type="PANTHER" id="PTHR34847">
    <property type="entry name" value="NODULATION PROTEIN U"/>
    <property type="match status" value="1"/>
</dbReference>
<dbReference type="Pfam" id="PF02543">
    <property type="entry name" value="Carbam_trans_N"/>
    <property type="match status" value="1"/>
</dbReference>
<dbReference type="SUPFAM" id="SSF53067">
    <property type="entry name" value="Actin-like ATPase domain"/>
    <property type="match status" value="1"/>
</dbReference>
<organism evidence="4 5">
    <name type="scientific">Flagellimonas maritima</name>
    <dbReference type="NCBI Taxonomy" id="1383885"/>
    <lineage>
        <taxon>Bacteria</taxon>
        <taxon>Pseudomonadati</taxon>
        <taxon>Bacteroidota</taxon>
        <taxon>Flavobacteriia</taxon>
        <taxon>Flavobacteriales</taxon>
        <taxon>Flavobacteriaceae</taxon>
        <taxon>Flagellimonas</taxon>
    </lineage>
</organism>
<dbReference type="InterPro" id="IPR043129">
    <property type="entry name" value="ATPase_NBD"/>
</dbReference>
<evidence type="ECO:0000256" key="1">
    <source>
        <dbReference type="ARBA" id="ARBA00006129"/>
    </source>
</evidence>
<dbReference type="EC" id="2.1.3.-" evidence="4"/>
<dbReference type="OrthoDB" id="9780777at2"/>
<evidence type="ECO:0000259" key="2">
    <source>
        <dbReference type="Pfam" id="PF02543"/>
    </source>
</evidence>
<dbReference type="InterPro" id="IPR038152">
    <property type="entry name" value="Carbam_trans_C_sf"/>
</dbReference>
<keyword evidence="4" id="KW-0808">Transferase</keyword>
<protein>
    <submittedName>
        <fullName evidence="4">Uncharacterized protein</fullName>
        <ecNumber evidence="4">2.1.3.-</ecNumber>
    </submittedName>
</protein>
<evidence type="ECO:0000259" key="3">
    <source>
        <dbReference type="Pfam" id="PF16861"/>
    </source>
</evidence>
<dbReference type="PANTHER" id="PTHR34847:SF1">
    <property type="entry name" value="NODULATION PROTEIN U"/>
    <property type="match status" value="1"/>
</dbReference>
<dbReference type="KEGG" id="spon:HME9304_01947"/>
<dbReference type="AlphaFoldDB" id="A0A2Z4LSP8"/>
<accession>A0A2Z4LSP8</accession>
<dbReference type="InterPro" id="IPR003696">
    <property type="entry name" value="Carbtransf_dom"/>
</dbReference>
<evidence type="ECO:0000313" key="4">
    <source>
        <dbReference type="EMBL" id="AWX44941.1"/>
    </source>
</evidence>
<keyword evidence="5" id="KW-1185">Reference proteome</keyword>
<feature type="domain" description="Carbamoyltransferase C-terminal" evidence="3">
    <location>
        <begin position="412"/>
        <end position="598"/>
    </location>
</feature>
<dbReference type="Gene3D" id="3.90.870.20">
    <property type="entry name" value="Carbamoyltransferase, C-terminal domain"/>
    <property type="match status" value="1"/>
</dbReference>
<dbReference type="Proteomes" id="UP000248536">
    <property type="component" value="Chromosome"/>
</dbReference>
<dbReference type="RefSeq" id="WP_112378373.1">
    <property type="nucleotide sequence ID" value="NZ_CP030104.1"/>
</dbReference>
<feature type="domain" description="Carbamoyltransferase" evidence="2">
    <location>
        <begin position="5"/>
        <end position="352"/>
    </location>
</feature>
<evidence type="ECO:0000313" key="5">
    <source>
        <dbReference type="Proteomes" id="UP000248536"/>
    </source>
</evidence>
<proteinExistence type="inferred from homology"/>
<dbReference type="Pfam" id="PF16861">
    <property type="entry name" value="Carbam_trans_C"/>
    <property type="match status" value="1"/>
</dbReference>
<comment type="similarity">
    <text evidence="1">Belongs to the NodU/CmcH family.</text>
</comment>
<dbReference type="InterPro" id="IPR031730">
    <property type="entry name" value="Carbam_trans_C"/>
</dbReference>
<sequence>MATAILGISAYFHDSAAAVLINGEIVAAAQEERFTRIKGDASFPVNAIAYVLEEAGIRKEDLLAVAFYEKPLLRFERLLETYHTFVPSGLPSFLKAMPVWLKDKLFVKRTIKKHFKELGFSNVKLYFTEHHLSHAASAFFPSPFSKATILTLDGVGEWATGSVGFGENNSIKILREQQFPHSLGLLYSAFTYYLGFKVNRGEYKVMGLASYGNPNSLETQQYITKIKSNLVDVRIDGSLLLNMPYFRFATHLTMTNDVRWANLFSIPRRNPKDDLHQSHANLAFAIQQVLEEIVLKMAKSAIALTACRNLVIAGGVGLNSVSNGKLLDDPNIENLWIQPAAGDAGGALGAALSVWHIVENREKKVQLPDGMHGAFLGPSFTISHISNIAQKIEKSTYELHDNENELIAKTVNALVEGKIVGWFQGRMEFGPRALGNRSILADPRNPKMQKRINEKIKFRESFRPFAPCVLEEDVHDYFDLEIPSPYMLLVRQVKSERCKNEVNESTTLMERLSQVRSDIPAVTHVDYSARVQTVSKATNPKFWRLLKAFKEKTGYGLLINTSFNIKDEPIVCNPHDALHCFKETEMDVLVMENVIISKT</sequence>
<dbReference type="InterPro" id="IPR051338">
    <property type="entry name" value="NodU/CmcH_Carbamoyltrnsfr"/>
</dbReference>
<gene>
    <name evidence="4" type="ORF">HME9304_01947</name>
</gene>